<accession>A0A392QQD3</accession>
<evidence type="ECO:0000313" key="2">
    <source>
        <dbReference type="EMBL" id="MCI26601.1"/>
    </source>
</evidence>
<keyword evidence="3" id="KW-1185">Reference proteome</keyword>
<dbReference type="EMBL" id="LXQA010154292">
    <property type="protein sequence ID" value="MCI26601.1"/>
    <property type="molecule type" value="Genomic_DNA"/>
</dbReference>
<reference evidence="2 3" key="1">
    <citation type="journal article" date="2018" name="Front. Plant Sci.">
        <title>Red Clover (Trifolium pratense) and Zigzag Clover (T. medium) - A Picture of Genomic Similarities and Differences.</title>
        <authorList>
            <person name="Dluhosova J."/>
            <person name="Istvanek J."/>
            <person name="Nedelnik J."/>
            <person name="Repkova J."/>
        </authorList>
    </citation>
    <scope>NUCLEOTIDE SEQUENCE [LARGE SCALE GENOMIC DNA]</scope>
    <source>
        <strain evidence="3">cv. 10/8</strain>
        <tissue evidence="2">Leaf</tissue>
    </source>
</reference>
<sequence length="75" mass="8242">RQDSPGVVILGDPQLRSEAVASRGQGHHDLGEEMRGHRARETRDFTSILPATREQATKAFPEEKFAKKGLTPSST</sequence>
<feature type="compositionally biased region" description="Basic and acidic residues" evidence="1">
    <location>
        <begin position="26"/>
        <end position="41"/>
    </location>
</feature>
<protein>
    <submittedName>
        <fullName evidence="2">Uncharacterized protein</fullName>
    </submittedName>
</protein>
<organism evidence="2 3">
    <name type="scientific">Trifolium medium</name>
    <dbReference type="NCBI Taxonomy" id="97028"/>
    <lineage>
        <taxon>Eukaryota</taxon>
        <taxon>Viridiplantae</taxon>
        <taxon>Streptophyta</taxon>
        <taxon>Embryophyta</taxon>
        <taxon>Tracheophyta</taxon>
        <taxon>Spermatophyta</taxon>
        <taxon>Magnoliopsida</taxon>
        <taxon>eudicotyledons</taxon>
        <taxon>Gunneridae</taxon>
        <taxon>Pentapetalae</taxon>
        <taxon>rosids</taxon>
        <taxon>fabids</taxon>
        <taxon>Fabales</taxon>
        <taxon>Fabaceae</taxon>
        <taxon>Papilionoideae</taxon>
        <taxon>50 kb inversion clade</taxon>
        <taxon>NPAAA clade</taxon>
        <taxon>Hologalegina</taxon>
        <taxon>IRL clade</taxon>
        <taxon>Trifolieae</taxon>
        <taxon>Trifolium</taxon>
    </lineage>
</organism>
<proteinExistence type="predicted"/>
<feature type="region of interest" description="Disordered" evidence="1">
    <location>
        <begin position="21"/>
        <end position="41"/>
    </location>
</feature>
<evidence type="ECO:0000313" key="3">
    <source>
        <dbReference type="Proteomes" id="UP000265520"/>
    </source>
</evidence>
<feature type="non-terminal residue" evidence="2">
    <location>
        <position position="1"/>
    </location>
</feature>
<name>A0A392QQD3_9FABA</name>
<dbReference type="AlphaFoldDB" id="A0A392QQD3"/>
<dbReference type="Proteomes" id="UP000265520">
    <property type="component" value="Unassembled WGS sequence"/>
</dbReference>
<comment type="caution">
    <text evidence="2">The sequence shown here is derived from an EMBL/GenBank/DDBJ whole genome shotgun (WGS) entry which is preliminary data.</text>
</comment>
<evidence type="ECO:0000256" key="1">
    <source>
        <dbReference type="SAM" id="MobiDB-lite"/>
    </source>
</evidence>